<dbReference type="PRINTS" id="PR00320">
    <property type="entry name" value="GPROTEINBRPT"/>
</dbReference>
<evidence type="ECO:0000313" key="7">
    <source>
        <dbReference type="Proteomes" id="UP000007796"/>
    </source>
</evidence>
<dbReference type="EMBL" id="GL630006">
    <property type="protein sequence ID" value="EFW98425.1"/>
    <property type="molecule type" value="Genomic_DNA"/>
</dbReference>
<keyword evidence="7" id="KW-1185">Reference proteome</keyword>
<dbReference type="GeneID" id="25977470"/>
<gene>
    <name evidence="6" type="ORF">CMQ_4277</name>
</gene>
<feature type="compositionally biased region" description="Low complexity" evidence="5">
    <location>
        <begin position="981"/>
        <end position="995"/>
    </location>
</feature>
<feature type="region of interest" description="Disordered" evidence="5">
    <location>
        <begin position="377"/>
        <end position="408"/>
    </location>
</feature>
<feature type="repeat" description="WD" evidence="4">
    <location>
        <begin position="20"/>
        <end position="61"/>
    </location>
</feature>
<dbReference type="SMART" id="SM00320">
    <property type="entry name" value="WD40"/>
    <property type="match status" value="6"/>
</dbReference>
<feature type="region of interest" description="Disordered" evidence="5">
    <location>
        <begin position="950"/>
        <end position="1005"/>
    </location>
</feature>
<dbReference type="PANTHER" id="PTHR19862">
    <property type="entry name" value="WD REPEAT-CONTAINING PROTEIN 48"/>
    <property type="match status" value="1"/>
</dbReference>
<dbReference type="Proteomes" id="UP000007796">
    <property type="component" value="Unassembled WGS sequence"/>
</dbReference>
<feature type="repeat" description="WD" evidence="4">
    <location>
        <begin position="243"/>
        <end position="284"/>
    </location>
</feature>
<dbReference type="InterPro" id="IPR051246">
    <property type="entry name" value="WDR48"/>
</dbReference>
<feature type="region of interest" description="Disordered" evidence="5">
    <location>
        <begin position="59"/>
        <end position="105"/>
    </location>
</feature>
<dbReference type="RefSeq" id="XP_014167908.1">
    <property type="nucleotide sequence ID" value="XM_014312433.1"/>
</dbReference>
<feature type="compositionally biased region" description="Low complexity" evidence="5">
    <location>
        <begin position="754"/>
        <end position="766"/>
    </location>
</feature>
<dbReference type="GO" id="GO:0000724">
    <property type="term" value="P:double-strand break repair via homologous recombination"/>
    <property type="evidence" value="ECO:0007669"/>
    <property type="project" value="TreeGrafter"/>
</dbReference>
<evidence type="ECO:0000256" key="2">
    <source>
        <dbReference type="ARBA" id="ARBA00022574"/>
    </source>
</evidence>
<evidence type="ECO:0000256" key="3">
    <source>
        <dbReference type="ARBA" id="ARBA00022737"/>
    </source>
</evidence>
<dbReference type="AlphaFoldDB" id="F0XV50"/>
<dbReference type="eggNOG" id="KOG0308">
    <property type="taxonomic scope" value="Eukaryota"/>
</dbReference>
<comment type="similarity">
    <text evidence="1">Belongs to the WD repeat WDR48 family.</text>
</comment>
<feature type="compositionally biased region" description="Polar residues" evidence="5">
    <location>
        <begin position="681"/>
        <end position="690"/>
    </location>
</feature>
<evidence type="ECO:0000313" key="6">
    <source>
        <dbReference type="EMBL" id="EFW98425.1"/>
    </source>
</evidence>
<dbReference type="PROSITE" id="PS50082">
    <property type="entry name" value="WD_REPEATS_2"/>
    <property type="match status" value="5"/>
</dbReference>
<dbReference type="PROSITE" id="PS50294">
    <property type="entry name" value="WD_REPEATS_REGION"/>
    <property type="match status" value="2"/>
</dbReference>
<feature type="repeat" description="WD" evidence="4">
    <location>
        <begin position="203"/>
        <end position="242"/>
    </location>
</feature>
<accession>F0XV50</accession>
<dbReference type="CDD" id="cd00200">
    <property type="entry name" value="WD40"/>
    <property type="match status" value="1"/>
</dbReference>
<sequence length="1031" mass="110028">MASKKVRQKISYVLEIDPLSVGHRLGVNGLAYDSDNSILYSGGRDGVVCAWDMHLDQPKTSSDADKANDNDTAPKPVQAADTTTDGSPPKPAVSPARQTATSRAQTQAHMHWINDIVLAQNNSVLVTASSDLLVKAWRPRAGDNNDEPAILGRHEDYAKCVASPGQQATWVASGGLDRRIRLWDLQGGGNTNQILEIDVSGEERAEKGSVYALRATHSLLASGGPESTVRLWDPRTGKNITKFVGHTDNVRAILINGAGDTVLTASSDQTVKVWSVTAGRCMHTLTMHNDSVWSLYADRPDLGIFYSGDRSGLVVKTDVRGSLNDMDAGFSVAVAQEHGGVNKVVASDGFIWTSTSSSSINRWRDVDTGAALQRLQQQQLQQSPRPFSPADTMRPHSSSVSTVKSGGGGGGIATLAVAVTAGPEIPPRSILRISNTATFPRLVSTDTLTLSGSSVHGRKNSEVATMADEETATAEEVGIEPIQRLPVETIEGNFGLVKHRLLNDRRRALTLDTAGEVLLWDLIRCKQLRRFGKRHLEDVEPEVNTTEAVAPWCSIDVSSGNLMVVLDAYNCFDAEMYADELVLDEPFAFREDQRINLGKWILRYLFANLIDEEVRRDDVYLAKINEVIDKRIEAAALAAAAAAEAAAMSMLDVGSNGSDGTGDKRGSQASRSSAEREENGLNGTSSNDGSNGPGLFLSKTTTGFAGAEASDGAKDANTTAKSPGTPFGKKFRMGMSFGTKKLGRSASTSVPEKTAGAAAGATPAAGVDGTVEEGLETGSSSAADSDASFVGVVQRMRAEYERQLAATATATADQQTLARVESRITPCPVDEAPPLQLPANTMVMIHEELQGGSMEVYRGTIATAGRSRDVDKIERCAPRWLAEALLANSAVGKESYKVSFILLPYRKEGAAEATLPNVATPDGSSRLNANRMLRVKKILAYVSEKIEGPVEGAEQSEAVPGDGEVGEEKGGTEKKEESVEVGEAAEATETGQGAEMVETAETSGPVLRPEEYLELYCNEQLTVANSVCRTR</sequence>
<dbReference type="PANTHER" id="PTHR19862:SF14">
    <property type="entry name" value="WD REPEAT-CONTAINING PROTEIN 48"/>
    <property type="match status" value="1"/>
</dbReference>
<dbReference type="InterPro" id="IPR001680">
    <property type="entry name" value="WD40_rpt"/>
</dbReference>
<evidence type="ECO:0000256" key="1">
    <source>
        <dbReference type="ARBA" id="ARBA00006917"/>
    </source>
</evidence>
<feature type="repeat" description="WD" evidence="4">
    <location>
        <begin position="106"/>
        <end position="147"/>
    </location>
</feature>
<dbReference type="PROSITE" id="PS00678">
    <property type="entry name" value="WD_REPEATS_1"/>
    <property type="match status" value="2"/>
</dbReference>
<proteinExistence type="inferred from homology"/>
<dbReference type="InterPro" id="IPR036322">
    <property type="entry name" value="WD40_repeat_dom_sf"/>
</dbReference>
<dbReference type="Pfam" id="PF00400">
    <property type="entry name" value="WD40"/>
    <property type="match status" value="3"/>
</dbReference>
<organism evidence="7">
    <name type="scientific">Grosmannia clavigera (strain kw1407 / UAMH 11150)</name>
    <name type="common">Blue stain fungus</name>
    <name type="synonym">Graphiocladiella clavigera</name>
    <dbReference type="NCBI Taxonomy" id="655863"/>
    <lineage>
        <taxon>Eukaryota</taxon>
        <taxon>Fungi</taxon>
        <taxon>Dikarya</taxon>
        <taxon>Ascomycota</taxon>
        <taxon>Pezizomycotina</taxon>
        <taxon>Sordariomycetes</taxon>
        <taxon>Sordariomycetidae</taxon>
        <taxon>Ophiostomatales</taxon>
        <taxon>Ophiostomataceae</taxon>
        <taxon>Leptographium</taxon>
    </lineage>
</organism>
<dbReference type="GO" id="GO:0043130">
    <property type="term" value="F:ubiquitin binding"/>
    <property type="evidence" value="ECO:0007669"/>
    <property type="project" value="TreeGrafter"/>
</dbReference>
<dbReference type="STRING" id="655863.F0XV50"/>
<protein>
    <submittedName>
        <fullName evidence="6">WD repeat protein</fullName>
    </submittedName>
</protein>
<evidence type="ECO:0000256" key="5">
    <source>
        <dbReference type="SAM" id="MobiDB-lite"/>
    </source>
</evidence>
<dbReference type="InParanoid" id="F0XV50"/>
<reference evidence="6 7" key="1">
    <citation type="journal article" date="2011" name="Proc. Natl. Acad. Sci. U.S.A.">
        <title>Genome and transcriptome analyses of the mountain pine beetle-fungal symbiont Grosmannia clavigera, a lodgepole pine pathogen.</title>
        <authorList>
            <person name="DiGuistini S."/>
            <person name="Wang Y."/>
            <person name="Liao N.Y."/>
            <person name="Taylor G."/>
            <person name="Tanguay P."/>
            <person name="Feau N."/>
            <person name="Henrissat B."/>
            <person name="Chan S.K."/>
            <person name="Hesse-Orce U."/>
            <person name="Alamouti S.M."/>
            <person name="Tsui C.K.M."/>
            <person name="Docking R.T."/>
            <person name="Levasseur A."/>
            <person name="Haridas S."/>
            <person name="Robertson G."/>
            <person name="Birol I."/>
            <person name="Holt R.A."/>
            <person name="Marra M.A."/>
            <person name="Hamelin R.C."/>
            <person name="Hirst M."/>
            <person name="Jones S.J.M."/>
            <person name="Bohlmann J."/>
            <person name="Breuil C."/>
        </authorList>
    </citation>
    <scope>NUCLEOTIDE SEQUENCE [LARGE SCALE GENOMIC DNA]</scope>
    <source>
        <strain evidence="7">kw1407 / UAMH 11150</strain>
    </source>
</reference>
<dbReference type="InterPro" id="IPR019775">
    <property type="entry name" value="WD40_repeat_CS"/>
</dbReference>
<feature type="compositionally biased region" description="Basic and acidic residues" evidence="5">
    <location>
        <begin position="59"/>
        <end position="69"/>
    </location>
</feature>
<keyword evidence="3" id="KW-0677">Repeat</keyword>
<keyword evidence="2 4" id="KW-0853">WD repeat</keyword>
<dbReference type="InterPro" id="IPR015943">
    <property type="entry name" value="WD40/YVTN_repeat-like_dom_sf"/>
</dbReference>
<dbReference type="Gene3D" id="2.130.10.10">
    <property type="entry name" value="YVTN repeat-like/Quinoprotein amine dehydrogenase"/>
    <property type="match status" value="2"/>
</dbReference>
<evidence type="ECO:0000256" key="4">
    <source>
        <dbReference type="PROSITE-ProRule" id="PRU00221"/>
    </source>
</evidence>
<dbReference type="OrthoDB" id="2421129at2759"/>
<name>F0XV50_GROCL</name>
<dbReference type="HOGENOM" id="CLU_002197_0_0_1"/>
<dbReference type="SUPFAM" id="SSF50978">
    <property type="entry name" value="WD40 repeat-like"/>
    <property type="match status" value="1"/>
</dbReference>
<feature type="compositionally biased region" description="Polar residues" evidence="5">
    <location>
        <begin position="96"/>
        <end position="105"/>
    </location>
</feature>
<dbReference type="InterPro" id="IPR020472">
    <property type="entry name" value="WD40_PAC1"/>
</dbReference>
<feature type="repeat" description="WD" evidence="4">
    <location>
        <begin position="171"/>
        <end position="193"/>
    </location>
</feature>
<dbReference type="InterPro" id="IPR021772">
    <property type="entry name" value="WDR48/Bun107"/>
</dbReference>
<dbReference type="Pfam" id="PF11816">
    <property type="entry name" value="DUF3337"/>
    <property type="match status" value="1"/>
</dbReference>
<feature type="region of interest" description="Disordered" evidence="5">
    <location>
        <begin position="655"/>
        <end position="784"/>
    </location>
</feature>
<feature type="compositionally biased region" description="Basic and acidic residues" evidence="5">
    <location>
        <begin position="966"/>
        <end position="978"/>
    </location>
</feature>